<keyword evidence="14" id="KW-0472">Membrane</keyword>
<reference evidence="20" key="1">
    <citation type="submission" date="2004-11" db="EMBL/GenBank/DDBJ databases">
        <authorList>
            <person name="Genoscope"/>
        </authorList>
    </citation>
    <scope>NUCLEOTIDE SEQUENCE</scope>
</reference>
<evidence type="ECO:0000256" key="10">
    <source>
        <dbReference type="ARBA" id="ARBA00022777"/>
    </source>
</evidence>
<dbReference type="FunFam" id="2.60.120.10:FF:000068">
    <property type="entry name" value="cGMP-dependent protein kinase"/>
    <property type="match status" value="1"/>
</dbReference>
<evidence type="ECO:0000256" key="11">
    <source>
        <dbReference type="ARBA" id="ARBA00022840"/>
    </source>
</evidence>
<comment type="catalytic activity">
    <reaction evidence="17">
        <text>L-seryl-[protein] + ATP = O-phospho-L-seryl-[protein] + ADP + H(+)</text>
        <dbReference type="Rhea" id="RHEA:17989"/>
        <dbReference type="Rhea" id="RHEA-COMP:9863"/>
        <dbReference type="Rhea" id="RHEA-COMP:11604"/>
        <dbReference type="ChEBI" id="CHEBI:15378"/>
        <dbReference type="ChEBI" id="CHEBI:29999"/>
        <dbReference type="ChEBI" id="CHEBI:30616"/>
        <dbReference type="ChEBI" id="CHEBI:83421"/>
        <dbReference type="ChEBI" id="CHEBI:456216"/>
        <dbReference type="EC" id="2.7.11.12"/>
    </reaction>
</comment>
<evidence type="ECO:0000256" key="7">
    <source>
        <dbReference type="ARBA" id="ARBA00022679"/>
    </source>
</evidence>
<feature type="domain" description="Protein kinase" evidence="18">
    <location>
        <begin position="404"/>
        <end position="655"/>
    </location>
</feature>
<dbReference type="CDD" id="cd00038">
    <property type="entry name" value="CAP_ED"/>
    <property type="match status" value="2"/>
</dbReference>
<gene>
    <name evidence="20" type="primary">pkg15-1</name>
</gene>
<dbReference type="SMART" id="SM00100">
    <property type="entry name" value="cNMP"/>
    <property type="match status" value="2"/>
</dbReference>
<dbReference type="EMBL" id="CR855953">
    <property type="protein sequence ID" value="CAH69658.1"/>
    <property type="molecule type" value="Genomic_DNA"/>
</dbReference>
<dbReference type="Pfam" id="PF00069">
    <property type="entry name" value="Pkinase"/>
    <property type="match status" value="1"/>
</dbReference>
<dbReference type="EC" id="2.7.11.12" evidence="4"/>
<comment type="similarity">
    <text evidence="3">Belongs to the protein kinase superfamily. AGC Ser/Thr protein kinase family. cGMP subfamily.</text>
</comment>
<keyword evidence="13" id="KW-0142">cGMP-binding</keyword>
<feature type="domain" description="Cyclic nucleotide-binding" evidence="19">
    <location>
        <begin position="72"/>
        <end position="165"/>
    </location>
</feature>
<name>Q3SEM7_PARTE</name>
<dbReference type="SUPFAM" id="SSF51206">
    <property type="entry name" value="cAMP-binding domain-like"/>
    <property type="match status" value="2"/>
</dbReference>
<evidence type="ECO:0000256" key="9">
    <source>
        <dbReference type="ARBA" id="ARBA00022741"/>
    </source>
</evidence>
<dbReference type="GO" id="GO:0004692">
    <property type="term" value="F:cGMP-dependent protein kinase activity"/>
    <property type="evidence" value="ECO:0007669"/>
    <property type="project" value="UniProtKB-EC"/>
</dbReference>
<dbReference type="PROSITE" id="PS50011">
    <property type="entry name" value="PROTEIN_KINASE_DOM"/>
    <property type="match status" value="1"/>
</dbReference>
<evidence type="ECO:0000259" key="19">
    <source>
        <dbReference type="PROSITE" id="PS50042"/>
    </source>
</evidence>
<evidence type="ECO:0000256" key="6">
    <source>
        <dbReference type="ARBA" id="ARBA00022535"/>
    </source>
</evidence>
<evidence type="ECO:0000256" key="8">
    <source>
        <dbReference type="ARBA" id="ARBA00022723"/>
    </source>
</evidence>
<evidence type="ECO:0000256" key="15">
    <source>
        <dbReference type="ARBA" id="ARBA00024113"/>
    </source>
</evidence>
<keyword evidence="6" id="KW-0140">cGMP</keyword>
<evidence type="ECO:0000259" key="18">
    <source>
        <dbReference type="PROSITE" id="PS50011"/>
    </source>
</evidence>
<dbReference type="GO" id="GO:0030553">
    <property type="term" value="F:cGMP binding"/>
    <property type="evidence" value="ECO:0007669"/>
    <property type="project" value="UniProtKB-KW"/>
</dbReference>
<keyword evidence="11" id="KW-0067">ATP-binding</keyword>
<feature type="domain" description="Cyclic nucleotide-binding" evidence="19">
    <location>
        <begin position="185"/>
        <end position="284"/>
    </location>
</feature>
<organism evidence="20">
    <name type="scientific">Paramecium tetraurelia</name>
    <dbReference type="NCBI Taxonomy" id="5888"/>
    <lineage>
        <taxon>Eukaryota</taxon>
        <taxon>Sar</taxon>
        <taxon>Alveolata</taxon>
        <taxon>Ciliophora</taxon>
        <taxon>Intramacronucleata</taxon>
        <taxon>Oligohymenophorea</taxon>
        <taxon>Peniculida</taxon>
        <taxon>Parameciidae</taxon>
        <taxon>Paramecium</taxon>
    </lineage>
</organism>
<comment type="subcellular location">
    <subcellularLocation>
        <location evidence="2">Endomembrane system</location>
    </subcellularLocation>
</comment>
<dbReference type="PANTHER" id="PTHR24353">
    <property type="entry name" value="CYCLIC NUCLEOTIDE-DEPENDENT PROTEIN KINASE"/>
    <property type="match status" value="1"/>
</dbReference>
<evidence type="ECO:0000256" key="16">
    <source>
        <dbReference type="ARBA" id="ARBA00047298"/>
    </source>
</evidence>
<keyword evidence="7" id="KW-0808">Transferase</keyword>
<evidence type="ECO:0000256" key="14">
    <source>
        <dbReference type="ARBA" id="ARBA00023136"/>
    </source>
</evidence>
<dbReference type="InterPro" id="IPR035014">
    <property type="entry name" value="STKc_cGK"/>
</dbReference>
<dbReference type="AlphaFoldDB" id="Q3SEM7"/>
<dbReference type="Gene3D" id="1.10.510.10">
    <property type="entry name" value="Transferase(Phosphotransferase) domain 1"/>
    <property type="match status" value="1"/>
</dbReference>
<dbReference type="CDD" id="cd05572">
    <property type="entry name" value="STKc_cGK"/>
    <property type="match status" value="1"/>
</dbReference>
<evidence type="ECO:0000256" key="5">
    <source>
        <dbReference type="ARBA" id="ARBA00022527"/>
    </source>
</evidence>
<keyword evidence="8" id="KW-0479">Metal-binding</keyword>
<dbReference type="PANTHER" id="PTHR24353:SF37">
    <property type="entry name" value="CAMP-DEPENDENT PROTEIN KINASE CATALYTIC SUBUNIT PRKX"/>
    <property type="match status" value="1"/>
</dbReference>
<dbReference type="Pfam" id="PF00027">
    <property type="entry name" value="cNMP_binding"/>
    <property type="match status" value="1"/>
</dbReference>
<proteinExistence type="inferred from homology"/>
<reference evidence="20" key="2">
    <citation type="submission" date="2005-09" db="EMBL/GenBank/DDBJ databases">
        <title>Identification of a multigene family encoding cGMP-dependent protein kinases in Paramecium tetraurelia cells.</title>
        <authorList>
            <person name="Kissmehl R."/>
            <person name="Krueger T."/>
            <person name="Treptau T."/>
            <person name="Froissard M."/>
            <person name="Plattner H."/>
        </authorList>
    </citation>
    <scope>NUCLEOTIDE SEQUENCE</scope>
</reference>
<evidence type="ECO:0000256" key="4">
    <source>
        <dbReference type="ARBA" id="ARBA00012428"/>
    </source>
</evidence>
<dbReference type="InterPro" id="IPR000595">
    <property type="entry name" value="cNMP-bd_dom"/>
</dbReference>
<comment type="catalytic activity">
    <reaction evidence="16">
        <text>L-threonyl-[protein] + ATP = O-phospho-L-threonyl-[protein] + ADP + H(+)</text>
        <dbReference type="Rhea" id="RHEA:46608"/>
        <dbReference type="Rhea" id="RHEA-COMP:11060"/>
        <dbReference type="Rhea" id="RHEA-COMP:11605"/>
        <dbReference type="ChEBI" id="CHEBI:15378"/>
        <dbReference type="ChEBI" id="CHEBI:30013"/>
        <dbReference type="ChEBI" id="CHEBI:30616"/>
        <dbReference type="ChEBI" id="CHEBI:61977"/>
        <dbReference type="ChEBI" id="CHEBI:456216"/>
        <dbReference type="EC" id="2.7.11.12"/>
    </reaction>
</comment>
<dbReference type="Gene3D" id="2.60.120.10">
    <property type="entry name" value="Jelly Rolls"/>
    <property type="match status" value="2"/>
</dbReference>
<evidence type="ECO:0000256" key="2">
    <source>
        <dbReference type="ARBA" id="ARBA00004308"/>
    </source>
</evidence>
<evidence type="ECO:0000256" key="1">
    <source>
        <dbReference type="ARBA" id="ARBA00001946"/>
    </source>
</evidence>
<keyword evidence="12" id="KW-0460">Magnesium</keyword>
<evidence type="ECO:0000256" key="13">
    <source>
        <dbReference type="ARBA" id="ARBA00022992"/>
    </source>
</evidence>
<keyword evidence="5" id="KW-0723">Serine/threonine-protein kinase</keyword>
<dbReference type="GO" id="GO:0012505">
    <property type="term" value="C:endomembrane system"/>
    <property type="evidence" value="ECO:0007669"/>
    <property type="project" value="UniProtKB-SubCell"/>
</dbReference>
<protein>
    <recommendedName>
        <fullName evidence="15">cGMP-dependent protein kinase</fullName>
        <ecNumber evidence="4">2.7.11.12</ecNumber>
    </recommendedName>
</protein>
<sequence length="692" mass="80830">MGCGSSIDVQDNKTTLLLNQASTAITDNDSIYLMKTDTKCPSLETEEIRYFVRILRANCLNFLTTTLMNHFIFYSLSDEVIMGIINKMFYCCLHSNTTLYPKECVASCFFILERGNLQYEGCPLQKGSTIGELSLLLRLEKQKNVKAIDDCFFWGLDKSTFLNSLDYIMAKQYLQNKQFITGQSFYQFLTPMQQDGLAQNIIVTKYRPNAIIAQEGERADSFIVIKSGQAAVYKGTKFIRYLQPRDCFGENSLQTTTKRNATIQAVSEVQCLVLTREKVKQILGNDVKKQLQFAVIRQILKQLKTPSLEIEKLLPSFRFHHYNNEIFDINELHDYLVIVVEGTMRSEDQMYHKGDLVSDVYDDQQFYCTGTLAKLDKVKLELEDYVIEDSTYEFKRVRPQFAELNNQKLIANSSYGTLYKVEYKNEKYVLRKISRDIISQWNLEKQIKQERKILEIINNPFVANFHQYYSDEQHIYFLQDYIKGKNLGDYLHDNGLLDKEKAQFLISQMILLLETFSNLSIISREFKPNNFIIDKNGYIYLIDFKTSKQAYRTHTIIGNPHYMAPEIIEGKGYTTFSDVWSVGVCLYEFLCGGVPFGEDQDDPYKVYEDILNYQIKYPQFYRDQVGKNLMNQLMSLNVYQRVGSSFDELKAHKWFNIFWDQLQHKQLKLNPKKQDSNLKRLNVEQKSSLQFL</sequence>
<evidence type="ECO:0000313" key="20">
    <source>
        <dbReference type="EMBL" id="CAH69658.1"/>
    </source>
</evidence>
<dbReference type="Gene3D" id="3.30.200.20">
    <property type="entry name" value="Phosphorylase Kinase, domain 1"/>
    <property type="match status" value="1"/>
</dbReference>
<dbReference type="InterPro" id="IPR014710">
    <property type="entry name" value="RmlC-like_jellyroll"/>
</dbReference>
<dbReference type="InterPro" id="IPR000719">
    <property type="entry name" value="Prot_kinase_dom"/>
</dbReference>
<dbReference type="FunFam" id="2.60.120.10:FF:000089">
    <property type="entry name" value="cGMP-dependent protein kinase 5-1"/>
    <property type="match status" value="1"/>
</dbReference>
<keyword evidence="9" id="KW-0547">Nucleotide-binding</keyword>
<evidence type="ECO:0000256" key="17">
    <source>
        <dbReference type="ARBA" id="ARBA00047462"/>
    </source>
</evidence>
<keyword evidence="10 20" id="KW-0418">Kinase</keyword>
<dbReference type="SUPFAM" id="SSF56112">
    <property type="entry name" value="Protein kinase-like (PK-like)"/>
    <property type="match status" value="1"/>
</dbReference>
<dbReference type="PROSITE" id="PS50042">
    <property type="entry name" value="CNMP_BINDING_3"/>
    <property type="match status" value="2"/>
</dbReference>
<dbReference type="GO" id="GO:0046872">
    <property type="term" value="F:metal ion binding"/>
    <property type="evidence" value="ECO:0007669"/>
    <property type="project" value="UniProtKB-KW"/>
</dbReference>
<accession>Q3SEM7</accession>
<dbReference type="InterPro" id="IPR018490">
    <property type="entry name" value="cNMP-bd_dom_sf"/>
</dbReference>
<comment type="cofactor">
    <cofactor evidence="1">
        <name>Mg(2+)</name>
        <dbReference type="ChEBI" id="CHEBI:18420"/>
    </cofactor>
</comment>
<evidence type="ECO:0000256" key="3">
    <source>
        <dbReference type="ARBA" id="ARBA00006352"/>
    </source>
</evidence>
<dbReference type="InterPro" id="IPR011009">
    <property type="entry name" value="Kinase-like_dom_sf"/>
</dbReference>
<evidence type="ECO:0000256" key="12">
    <source>
        <dbReference type="ARBA" id="ARBA00022842"/>
    </source>
</evidence>
<dbReference type="GO" id="GO:0005524">
    <property type="term" value="F:ATP binding"/>
    <property type="evidence" value="ECO:0007669"/>
    <property type="project" value="UniProtKB-KW"/>
</dbReference>